<dbReference type="AlphaFoldDB" id="A0A183HXY1"/>
<evidence type="ECO:0000313" key="2">
    <source>
        <dbReference type="Proteomes" id="UP000267606"/>
    </source>
</evidence>
<dbReference type="Proteomes" id="UP000267606">
    <property type="component" value="Unassembled WGS sequence"/>
</dbReference>
<name>A0A183HXY1_9BILA</name>
<proteinExistence type="predicted"/>
<gene>
    <name evidence="1" type="ORF">OFLC_LOCUS12342</name>
</gene>
<accession>A0A183HXY1</accession>
<dbReference type="EMBL" id="UZAJ01019073">
    <property type="protein sequence ID" value="VDO84103.1"/>
    <property type="molecule type" value="Genomic_DNA"/>
</dbReference>
<organism evidence="3">
    <name type="scientific">Onchocerca flexuosa</name>
    <dbReference type="NCBI Taxonomy" id="387005"/>
    <lineage>
        <taxon>Eukaryota</taxon>
        <taxon>Metazoa</taxon>
        <taxon>Ecdysozoa</taxon>
        <taxon>Nematoda</taxon>
        <taxon>Chromadorea</taxon>
        <taxon>Rhabditida</taxon>
        <taxon>Spirurina</taxon>
        <taxon>Spiruromorpha</taxon>
        <taxon>Filarioidea</taxon>
        <taxon>Onchocercidae</taxon>
        <taxon>Onchocerca</taxon>
    </lineage>
</organism>
<evidence type="ECO:0000313" key="3">
    <source>
        <dbReference type="WBParaSite" id="OFLC_0001234401-mRNA-1"/>
    </source>
</evidence>
<dbReference type="WBParaSite" id="OFLC_0001234401-mRNA-1">
    <property type="protein sequence ID" value="OFLC_0001234401-mRNA-1"/>
    <property type="gene ID" value="OFLC_0001234401"/>
</dbReference>
<reference evidence="1 2" key="2">
    <citation type="submission" date="2018-11" db="EMBL/GenBank/DDBJ databases">
        <authorList>
            <consortium name="Pathogen Informatics"/>
        </authorList>
    </citation>
    <scope>NUCLEOTIDE SEQUENCE [LARGE SCALE GENOMIC DNA]</scope>
</reference>
<sequence length="73" mass="8893">MVFNSIELGIASRYHCDWARSAIGVEKIRKITYYEQNVFKIKKREDNFKWTNKGRNICCQDNKHVYRPKYFDQ</sequence>
<reference evidence="3" key="1">
    <citation type="submission" date="2016-06" db="UniProtKB">
        <authorList>
            <consortium name="WormBaseParasite"/>
        </authorList>
    </citation>
    <scope>IDENTIFICATION</scope>
</reference>
<keyword evidence="2" id="KW-1185">Reference proteome</keyword>
<evidence type="ECO:0000313" key="1">
    <source>
        <dbReference type="EMBL" id="VDO84103.1"/>
    </source>
</evidence>
<protein>
    <submittedName>
        <fullName evidence="1 3">Uncharacterized protein</fullName>
    </submittedName>
</protein>